<dbReference type="PIRSF" id="PIRSF001093">
    <property type="entry name" value="B-hxosamndse_ab_euk"/>
    <property type="match status" value="1"/>
</dbReference>
<dbReference type="Gene3D" id="3.20.20.80">
    <property type="entry name" value="Glycosidases"/>
    <property type="match status" value="1"/>
</dbReference>
<sequence>MRLKFLEELDFLFIQIIMKFVAFLSFVGHVAALWPAPQSFTNGSSTVWIAEDFQVSYNQQDLPQPKAGVKTISSLEIVAAAVQRTRESIFTSSIVPWKFHPRNELDKFEPPATGSKTYIRKLQITQTTKDSNSTFKPLAGTVDETYNLTIATNGAATISAVSSTGILRALETFTQLFYSHSVNGTGVYSNLAPVSISDWPKFNHRGLDLDVSRNWYPKEHILRTIDALSWNKFNRFHIHITDAQAWPLDVPALPELSQKGAYQAGLSYTPQDIEDIQIYGIYRGIEVIIEIDMPGHTTAIGFAYPDLITAFRQQSWHDYCSEPPCGQLKLNSTPVYDFVTKLFDDVLPRLSPYSAYFHTGGDEIEASDYLLDDTVNSNDTAVITPLLQKFVDHSHDLVRKAGLVPIVWQELLLTWNITLGKDVILQTWDGGSALSKVTAQGHKALFGDTDSWYLACGHGKWFNFEDADIPANYPYADFCSPINNWRVVWEYDPTASLSAEQAALVIGGEIHLFSEQSDPSNLDTMVWPRSSAAGENMWSGRRTPSGQNRSQVDAAVRLSDMRERMVSRGINLAPVQMAWCTQYGGDCTW</sequence>
<dbReference type="InterPro" id="IPR015883">
    <property type="entry name" value="Glyco_hydro_20_cat"/>
</dbReference>
<dbReference type="Pfam" id="PF14845">
    <property type="entry name" value="Glycohydro_20b2"/>
    <property type="match status" value="1"/>
</dbReference>
<dbReference type="InterPro" id="IPR025705">
    <property type="entry name" value="Beta_hexosaminidase_sua/sub"/>
</dbReference>
<evidence type="ECO:0000313" key="14">
    <source>
        <dbReference type="EMBL" id="OQD94873.1"/>
    </source>
</evidence>
<dbReference type="FunFam" id="3.20.20.80:FF:000063">
    <property type="entry name" value="Beta-hexosaminidase"/>
    <property type="match status" value="1"/>
</dbReference>
<evidence type="ECO:0000256" key="5">
    <source>
        <dbReference type="ARBA" id="ARBA00022801"/>
    </source>
</evidence>
<evidence type="ECO:0000256" key="8">
    <source>
        <dbReference type="ARBA" id="ARBA00069407"/>
    </source>
</evidence>
<evidence type="ECO:0000259" key="13">
    <source>
        <dbReference type="Pfam" id="PF14845"/>
    </source>
</evidence>
<dbReference type="PANTHER" id="PTHR22600">
    <property type="entry name" value="BETA-HEXOSAMINIDASE"/>
    <property type="match status" value="1"/>
</dbReference>
<evidence type="ECO:0000256" key="6">
    <source>
        <dbReference type="ARBA" id="ARBA00023180"/>
    </source>
</evidence>
<dbReference type="PANTHER" id="PTHR22600:SF58">
    <property type="entry name" value="BETA-HEXOSAMINIDASE"/>
    <property type="match status" value="1"/>
</dbReference>
<evidence type="ECO:0000256" key="3">
    <source>
        <dbReference type="ARBA" id="ARBA00012663"/>
    </source>
</evidence>
<name>A0A1V6R0A0_9EURO</name>
<evidence type="ECO:0000256" key="2">
    <source>
        <dbReference type="ARBA" id="ARBA00006285"/>
    </source>
</evidence>
<dbReference type="Pfam" id="PF00728">
    <property type="entry name" value="Glyco_hydro_20"/>
    <property type="match status" value="1"/>
</dbReference>
<keyword evidence="5 9" id="KW-0378">Hydrolase</keyword>
<comment type="caution">
    <text evidence="14">The sequence shown here is derived from an EMBL/GenBank/DDBJ whole genome shotgun (WGS) entry which is preliminary data.</text>
</comment>
<dbReference type="EMBL" id="MDYO01000023">
    <property type="protein sequence ID" value="OQD94873.1"/>
    <property type="molecule type" value="Genomic_DNA"/>
</dbReference>
<keyword evidence="11" id="KW-0812">Transmembrane</keyword>
<protein>
    <recommendedName>
        <fullName evidence="8 9">Beta-hexosaminidase</fullName>
        <ecNumber evidence="3 9">3.2.1.52</ecNumber>
    </recommendedName>
</protein>
<dbReference type="STRING" id="60172.A0A1V6R0A0"/>
<evidence type="ECO:0000256" key="1">
    <source>
        <dbReference type="ARBA" id="ARBA00001231"/>
    </source>
</evidence>
<dbReference type="InterPro" id="IPR029019">
    <property type="entry name" value="HEX_eukaryotic_N"/>
</dbReference>
<keyword evidence="4" id="KW-0732">Signal</keyword>
<feature type="transmembrane region" description="Helical" evidence="11">
    <location>
        <begin position="12"/>
        <end position="34"/>
    </location>
</feature>
<evidence type="ECO:0000313" key="15">
    <source>
        <dbReference type="Proteomes" id="UP000191612"/>
    </source>
</evidence>
<evidence type="ECO:0000256" key="7">
    <source>
        <dbReference type="ARBA" id="ARBA00023295"/>
    </source>
</evidence>
<keyword evidence="11" id="KW-0472">Membrane</keyword>
<dbReference type="GO" id="GO:0030203">
    <property type="term" value="P:glycosaminoglycan metabolic process"/>
    <property type="evidence" value="ECO:0007669"/>
    <property type="project" value="TreeGrafter"/>
</dbReference>
<evidence type="ECO:0000256" key="9">
    <source>
        <dbReference type="PIRNR" id="PIRNR001093"/>
    </source>
</evidence>
<evidence type="ECO:0000256" key="11">
    <source>
        <dbReference type="SAM" id="Phobius"/>
    </source>
</evidence>
<dbReference type="SUPFAM" id="SSF55545">
    <property type="entry name" value="beta-N-acetylhexosaminidase-like domain"/>
    <property type="match status" value="1"/>
</dbReference>
<keyword evidence="15" id="KW-1185">Reference proteome</keyword>
<evidence type="ECO:0000256" key="4">
    <source>
        <dbReference type="ARBA" id="ARBA00022729"/>
    </source>
</evidence>
<dbReference type="SUPFAM" id="SSF51445">
    <property type="entry name" value="(Trans)glycosidases"/>
    <property type="match status" value="1"/>
</dbReference>
<comment type="similarity">
    <text evidence="2 9">Belongs to the glycosyl hydrolase 20 family.</text>
</comment>
<dbReference type="Gene3D" id="3.30.379.10">
    <property type="entry name" value="Chitobiase/beta-hexosaminidase domain 2-like"/>
    <property type="match status" value="1"/>
</dbReference>
<accession>A0A1V6R0A0</accession>
<dbReference type="EC" id="3.2.1.52" evidence="3 9"/>
<feature type="active site" description="Proton donor" evidence="10">
    <location>
        <position position="363"/>
    </location>
</feature>
<evidence type="ECO:0000256" key="10">
    <source>
        <dbReference type="PIRSR" id="PIRSR001093-1"/>
    </source>
</evidence>
<feature type="domain" description="Beta-hexosaminidase eukaryotic type N-terminal" evidence="13">
    <location>
        <begin position="33"/>
        <end position="176"/>
    </location>
</feature>
<feature type="domain" description="Glycoside hydrolase family 20 catalytic" evidence="12">
    <location>
        <begin position="202"/>
        <end position="540"/>
    </location>
</feature>
<dbReference type="InterPro" id="IPR017853">
    <property type="entry name" value="GH"/>
</dbReference>
<dbReference type="Proteomes" id="UP000191612">
    <property type="component" value="Unassembled WGS sequence"/>
</dbReference>
<reference evidence="15" key="1">
    <citation type="journal article" date="2017" name="Nat. Microbiol.">
        <title>Global analysis of biosynthetic gene clusters reveals vast potential of secondary metabolite production in Penicillium species.</title>
        <authorList>
            <person name="Nielsen J.C."/>
            <person name="Grijseels S."/>
            <person name="Prigent S."/>
            <person name="Ji B."/>
            <person name="Dainat J."/>
            <person name="Nielsen K.F."/>
            <person name="Frisvad J.C."/>
            <person name="Workman M."/>
            <person name="Nielsen J."/>
        </authorList>
    </citation>
    <scope>NUCLEOTIDE SEQUENCE [LARGE SCALE GENOMIC DNA]</scope>
    <source>
        <strain evidence="15">IBT 29525</strain>
    </source>
</reference>
<gene>
    <name evidence="14" type="ORF">PENSOL_c023G04408</name>
</gene>
<dbReference type="GO" id="GO:0005975">
    <property type="term" value="P:carbohydrate metabolic process"/>
    <property type="evidence" value="ECO:0007669"/>
    <property type="project" value="InterPro"/>
</dbReference>
<keyword evidence="11" id="KW-1133">Transmembrane helix</keyword>
<keyword evidence="6" id="KW-0325">Glycoprotein</keyword>
<dbReference type="AlphaFoldDB" id="A0A1V6R0A0"/>
<organism evidence="14 15">
    <name type="scientific">Penicillium solitum</name>
    <dbReference type="NCBI Taxonomy" id="60172"/>
    <lineage>
        <taxon>Eukaryota</taxon>
        <taxon>Fungi</taxon>
        <taxon>Dikarya</taxon>
        <taxon>Ascomycota</taxon>
        <taxon>Pezizomycotina</taxon>
        <taxon>Eurotiomycetes</taxon>
        <taxon>Eurotiomycetidae</taxon>
        <taxon>Eurotiales</taxon>
        <taxon>Aspergillaceae</taxon>
        <taxon>Penicillium</taxon>
    </lineage>
</organism>
<dbReference type="PRINTS" id="PR00738">
    <property type="entry name" value="GLHYDRLASE20"/>
</dbReference>
<dbReference type="GO" id="GO:0016020">
    <property type="term" value="C:membrane"/>
    <property type="evidence" value="ECO:0007669"/>
    <property type="project" value="TreeGrafter"/>
</dbReference>
<evidence type="ECO:0000259" key="12">
    <source>
        <dbReference type="Pfam" id="PF00728"/>
    </source>
</evidence>
<comment type="catalytic activity">
    <reaction evidence="1 9">
        <text>Hydrolysis of terminal non-reducing N-acetyl-D-hexosamine residues in N-acetyl-beta-D-hexosaminides.</text>
        <dbReference type="EC" id="3.2.1.52"/>
    </reaction>
</comment>
<dbReference type="InterPro" id="IPR029018">
    <property type="entry name" value="Hex-like_dom2"/>
</dbReference>
<proteinExistence type="inferred from homology"/>
<keyword evidence="7 9" id="KW-0326">Glycosidase</keyword>
<dbReference type="GO" id="GO:0016231">
    <property type="term" value="F:beta-N-acetylglucosaminidase activity"/>
    <property type="evidence" value="ECO:0007669"/>
    <property type="project" value="TreeGrafter"/>
</dbReference>